<evidence type="ECO:0000259" key="4">
    <source>
        <dbReference type="PROSITE" id="PS50932"/>
    </source>
</evidence>
<dbReference type="CDD" id="cd06267">
    <property type="entry name" value="PBP1_LacI_sugar_binding-like"/>
    <property type="match status" value="1"/>
</dbReference>
<reference evidence="5" key="1">
    <citation type="submission" date="2021-07" db="EMBL/GenBank/DDBJ databases">
        <title>Roseobacter insulae sp. nov., isolated from a tidal flat.</title>
        <authorList>
            <person name="Park S."/>
            <person name="Yoon J.-H."/>
        </authorList>
    </citation>
    <scope>NUCLEOTIDE SEQUENCE</scope>
    <source>
        <strain evidence="5">YSTF-M11</strain>
    </source>
</reference>
<evidence type="ECO:0000313" key="5">
    <source>
        <dbReference type="EMBL" id="MBW4706364.1"/>
    </source>
</evidence>
<dbReference type="PANTHER" id="PTHR30146">
    <property type="entry name" value="LACI-RELATED TRANSCRIPTIONAL REPRESSOR"/>
    <property type="match status" value="1"/>
</dbReference>
<dbReference type="EMBL" id="JAHXDN010000001">
    <property type="protein sequence ID" value="MBW4706364.1"/>
    <property type="molecule type" value="Genomic_DNA"/>
</dbReference>
<evidence type="ECO:0000256" key="3">
    <source>
        <dbReference type="ARBA" id="ARBA00023163"/>
    </source>
</evidence>
<comment type="caution">
    <text evidence="5">The sequence shown here is derived from an EMBL/GenBank/DDBJ whole genome shotgun (WGS) entry which is preliminary data.</text>
</comment>
<evidence type="ECO:0000256" key="1">
    <source>
        <dbReference type="ARBA" id="ARBA00023015"/>
    </source>
</evidence>
<dbReference type="RefSeq" id="WP_219497947.1">
    <property type="nucleotide sequence ID" value="NZ_JAHXDN010000001.1"/>
</dbReference>
<dbReference type="PANTHER" id="PTHR30146:SF109">
    <property type="entry name" value="HTH-TYPE TRANSCRIPTIONAL REGULATOR GALS"/>
    <property type="match status" value="1"/>
</dbReference>
<keyword evidence="1" id="KW-0805">Transcription regulation</keyword>
<dbReference type="GO" id="GO:0000976">
    <property type="term" value="F:transcription cis-regulatory region binding"/>
    <property type="evidence" value="ECO:0007669"/>
    <property type="project" value="TreeGrafter"/>
</dbReference>
<evidence type="ECO:0000256" key="2">
    <source>
        <dbReference type="ARBA" id="ARBA00023125"/>
    </source>
</evidence>
<proteinExistence type="predicted"/>
<dbReference type="PROSITE" id="PS50932">
    <property type="entry name" value="HTH_LACI_2"/>
    <property type="match status" value="1"/>
</dbReference>
<dbReference type="AlphaFoldDB" id="A0A9X1JYM5"/>
<dbReference type="Proteomes" id="UP001138661">
    <property type="component" value="Unassembled WGS sequence"/>
</dbReference>
<keyword evidence="3" id="KW-0804">Transcription</keyword>
<dbReference type="InterPro" id="IPR046335">
    <property type="entry name" value="LacI/GalR-like_sensor"/>
</dbReference>
<dbReference type="SMART" id="SM00354">
    <property type="entry name" value="HTH_LACI"/>
    <property type="match status" value="1"/>
</dbReference>
<keyword evidence="6" id="KW-1185">Reference proteome</keyword>
<dbReference type="GO" id="GO:0003700">
    <property type="term" value="F:DNA-binding transcription factor activity"/>
    <property type="evidence" value="ECO:0007669"/>
    <property type="project" value="TreeGrafter"/>
</dbReference>
<organism evidence="5 6">
    <name type="scientific">Roseobacter insulae</name>
    <dbReference type="NCBI Taxonomy" id="2859783"/>
    <lineage>
        <taxon>Bacteria</taxon>
        <taxon>Pseudomonadati</taxon>
        <taxon>Pseudomonadota</taxon>
        <taxon>Alphaproteobacteria</taxon>
        <taxon>Rhodobacterales</taxon>
        <taxon>Roseobacteraceae</taxon>
        <taxon>Roseobacter</taxon>
    </lineage>
</organism>
<protein>
    <submittedName>
        <fullName evidence="5">LacI family transcriptional regulator</fullName>
    </submittedName>
</protein>
<dbReference type="CDD" id="cd01392">
    <property type="entry name" value="HTH_LacI"/>
    <property type="match status" value="1"/>
</dbReference>
<dbReference type="Pfam" id="PF13377">
    <property type="entry name" value="Peripla_BP_3"/>
    <property type="match status" value="1"/>
</dbReference>
<accession>A0A9X1JYM5</accession>
<keyword evidence="2" id="KW-0238">DNA-binding</keyword>
<sequence>MRKQAANNGQDLAWLRKCAIRCAGYEQRESDKLMPPKISDVARLANVHPSTVSRALDPTKRSRISDEIVARVTKIANDIGYRPNAVAASMRTGSTRTIGVVVHDVNDPIYPPLIKGLEDAVLDTGLMVMLGNGGFSADRASGLVDRMIARAVDGIVLATTVLDDPLVEKCLAAKIPTVSMVRYPRDGSVTSVVNDCVSGMEQMTQHVIECGHQRVACIAGPQTSSAGHNRLIGVRSSLHRSGIDLPPEFLKITDQPRMEAGYAATMELLSLATPPTAIICVNDVVAMGAMRACRELGVSCPEDVSITGFNNVAFTEFVAPGLTTVAVDFQRIGDLAGRALLSEIEGKCPQKNIQTVPCHVVSRDSLRVI</sequence>
<dbReference type="InterPro" id="IPR000843">
    <property type="entry name" value="HTH_LacI"/>
</dbReference>
<dbReference type="Pfam" id="PF00356">
    <property type="entry name" value="LacI"/>
    <property type="match status" value="1"/>
</dbReference>
<name>A0A9X1JYM5_9RHOB</name>
<evidence type="ECO:0000313" key="6">
    <source>
        <dbReference type="Proteomes" id="UP001138661"/>
    </source>
</evidence>
<feature type="domain" description="HTH lacI-type" evidence="4">
    <location>
        <begin position="36"/>
        <end position="92"/>
    </location>
</feature>
<gene>
    <name evidence="5" type="ORF">KX928_01030</name>
</gene>